<proteinExistence type="predicted"/>
<reference evidence="2" key="1">
    <citation type="journal article" date="2023" name="Mol. Biol. Evol.">
        <title>Third-Generation Sequencing Reveals the Adaptive Role of the Epigenome in Three Deep-Sea Polychaetes.</title>
        <authorList>
            <person name="Perez M."/>
            <person name="Aroh O."/>
            <person name="Sun Y."/>
            <person name="Lan Y."/>
            <person name="Juniper S.K."/>
            <person name="Young C.R."/>
            <person name="Angers B."/>
            <person name="Qian P.Y."/>
        </authorList>
    </citation>
    <scope>NUCLEOTIDE SEQUENCE</scope>
    <source>
        <strain evidence="2">R07B-5</strain>
    </source>
</reference>
<sequence>MIQTAGSSRVHKRTPQMPVPAKPLILTNTKNKMQLNAMLVEGLLNTDYYTNATQKHTLTIADVSDVPVEIIDGGCTD</sequence>
<comment type="caution">
    <text evidence="2">The sequence shown here is derived from an EMBL/GenBank/DDBJ whole genome shotgun (WGS) entry which is preliminary data.</text>
</comment>
<dbReference type="AlphaFoldDB" id="A0AAD9L5E7"/>
<evidence type="ECO:0000313" key="2">
    <source>
        <dbReference type="EMBL" id="KAK2183663.1"/>
    </source>
</evidence>
<protein>
    <submittedName>
        <fullName evidence="2">Uncharacterized protein</fullName>
    </submittedName>
</protein>
<evidence type="ECO:0000256" key="1">
    <source>
        <dbReference type="SAM" id="MobiDB-lite"/>
    </source>
</evidence>
<feature type="region of interest" description="Disordered" evidence="1">
    <location>
        <begin position="1"/>
        <end position="23"/>
    </location>
</feature>
<accession>A0AAD9L5E7</accession>
<keyword evidence="3" id="KW-1185">Reference proteome</keyword>
<dbReference type="EMBL" id="JAODUO010000301">
    <property type="protein sequence ID" value="KAK2183663.1"/>
    <property type="molecule type" value="Genomic_DNA"/>
</dbReference>
<gene>
    <name evidence="2" type="ORF">NP493_301g04006</name>
</gene>
<evidence type="ECO:0000313" key="3">
    <source>
        <dbReference type="Proteomes" id="UP001209878"/>
    </source>
</evidence>
<dbReference type="Proteomes" id="UP001209878">
    <property type="component" value="Unassembled WGS sequence"/>
</dbReference>
<name>A0AAD9L5E7_RIDPI</name>
<organism evidence="2 3">
    <name type="scientific">Ridgeia piscesae</name>
    <name type="common">Tubeworm</name>
    <dbReference type="NCBI Taxonomy" id="27915"/>
    <lineage>
        <taxon>Eukaryota</taxon>
        <taxon>Metazoa</taxon>
        <taxon>Spiralia</taxon>
        <taxon>Lophotrochozoa</taxon>
        <taxon>Annelida</taxon>
        <taxon>Polychaeta</taxon>
        <taxon>Sedentaria</taxon>
        <taxon>Canalipalpata</taxon>
        <taxon>Sabellida</taxon>
        <taxon>Siboglinidae</taxon>
        <taxon>Ridgeia</taxon>
    </lineage>
</organism>